<keyword evidence="11" id="KW-1185">Reference proteome</keyword>
<dbReference type="Pfam" id="PF22992">
    <property type="entry name" value="C2CH-4th_BIRD-IDD"/>
    <property type="match status" value="1"/>
</dbReference>
<proteinExistence type="predicted"/>
<protein>
    <recommendedName>
        <fullName evidence="9">C2H2-type domain-containing protein</fullName>
    </recommendedName>
</protein>
<dbReference type="SMART" id="SM00355">
    <property type="entry name" value="ZnF_C2H2"/>
    <property type="match status" value="3"/>
</dbReference>
<sequence>MALGSSSVLQRNEVDTGLQGQDIHATQKRRNPRIEYPDAEIIALSPHTLMTKDRFVCEVCLRGFPREQNLELHKRGHNLPWRLRQNTNQNRHARRKLYICPEPSCVHHDPSHALGDLTGIKKHYSRKHGEKTLKCKKCGRMYAVQSDLKAHAKVCGSKEYRCPCGMFFASRETFVAHRVSCETLANGDVSGPSPALTSMGFGSSNASQTSLTLNPFSTHAPIQTNPSITIPKTMSQFGQTSQNNNNIITPSSPFYHLPSLNQDNQYKYNGNADHTSFFTNLNTSTHHNLDIFSGNYGFTTATTPQLSATALLQKASLLGSTWSNNNSSFATSFSSSYANSGYGIATSESNVVPNYFSNGFTSLLNLNADASYNEQEQYQPFGNMGFQESSGTVAFTRDFLGVGGGVDLSSDAPESTFVGRNFI</sequence>
<evidence type="ECO:0000313" key="11">
    <source>
        <dbReference type="Proteomes" id="UP001229421"/>
    </source>
</evidence>
<dbReference type="InterPro" id="IPR055186">
    <property type="entry name" value="C2H2-2nd_BIRD-IDD"/>
</dbReference>
<keyword evidence="2" id="KW-0677">Repeat</keyword>
<organism evidence="10 11">
    <name type="scientific">Tagetes erecta</name>
    <name type="common">African marigold</name>
    <dbReference type="NCBI Taxonomy" id="13708"/>
    <lineage>
        <taxon>Eukaryota</taxon>
        <taxon>Viridiplantae</taxon>
        <taxon>Streptophyta</taxon>
        <taxon>Embryophyta</taxon>
        <taxon>Tracheophyta</taxon>
        <taxon>Spermatophyta</taxon>
        <taxon>Magnoliopsida</taxon>
        <taxon>eudicotyledons</taxon>
        <taxon>Gunneridae</taxon>
        <taxon>Pentapetalae</taxon>
        <taxon>asterids</taxon>
        <taxon>campanulids</taxon>
        <taxon>Asterales</taxon>
        <taxon>Asteraceae</taxon>
        <taxon>Asteroideae</taxon>
        <taxon>Heliantheae alliance</taxon>
        <taxon>Tageteae</taxon>
        <taxon>Tagetes</taxon>
    </lineage>
</organism>
<dbReference type="PANTHER" id="PTHR10593">
    <property type="entry name" value="SERINE/THREONINE-PROTEIN KINASE RIO"/>
    <property type="match status" value="1"/>
</dbReference>
<name>A0AAD8KJ04_TARER</name>
<evidence type="ECO:0000259" key="9">
    <source>
        <dbReference type="PROSITE" id="PS50157"/>
    </source>
</evidence>
<dbReference type="InterPro" id="IPR055187">
    <property type="entry name" value="C2CH-3rd_BIRD-IDD"/>
</dbReference>
<evidence type="ECO:0000256" key="1">
    <source>
        <dbReference type="ARBA" id="ARBA00022723"/>
    </source>
</evidence>
<dbReference type="GO" id="GO:0003700">
    <property type="term" value="F:DNA-binding transcription factor activity"/>
    <property type="evidence" value="ECO:0007669"/>
    <property type="project" value="TreeGrafter"/>
</dbReference>
<reference evidence="10" key="1">
    <citation type="journal article" date="2023" name="bioRxiv">
        <title>Improved chromosome-level genome assembly for marigold (Tagetes erecta).</title>
        <authorList>
            <person name="Jiang F."/>
            <person name="Yuan L."/>
            <person name="Wang S."/>
            <person name="Wang H."/>
            <person name="Xu D."/>
            <person name="Wang A."/>
            <person name="Fan W."/>
        </authorList>
    </citation>
    <scope>NUCLEOTIDE SEQUENCE</scope>
    <source>
        <strain evidence="10">WSJ</strain>
        <tissue evidence="10">Leaf</tissue>
    </source>
</reference>
<keyword evidence="3 7" id="KW-0863">Zinc-finger</keyword>
<feature type="compositionally biased region" description="Polar residues" evidence="8">
    <location>
        <begin position="1"/>
        <end position="10"/>
    </location>
</feature>
<dbReference type="PROSITE" id="PS50157">
    <property type="entry name" value="ZINC_FINGER_C2H2_2"/>
    <property type="match status" value="2"/>
</dbReference>
<dbReference type="PANTHER" id="PTHR10593:SF214">
    <property type="entry name" value="PROTEIN INDETERMINATE-DOMAIN 5, CHLOROPLASTIC"/>
    <property type="match status" value="1"/>
</dbReference>
<dbReference type="EMBL" id="JAUHHV010000005">
    <property type="protein sequence ID" value="KAK1423748.1"/>
    <property type="molecule type" value="Genomic_DNA"/>
</dbReference>
<gene>
    <name evidence="10" type="ORF">QVD17_19056</name>
</gene>
<keyword evidence="1" id="KW-0479">Metal-binding</keyword>
<dbReference type="Pfam" id="PF12874">
    <property type="entry name" value="zf-met"/>
    <property type="match status" value="1"/>
</dbReference>
<dbReference type="Pfam" id="PF22995">
    <property type="entry name" value="C2CH-3rd_BIRD-IDD"/>
    <property type="match status" value="1"/>
</dbReference>
<dbReference type="Gene3D" id="3.30.160.60">
    <property type="entry name" value="Classic Zinc Finger"/>
    <property type="match status" value="1"/>
</dbReference>
<evidence type="ECO:0000256" key="3">
    <source>
        <dbReference type="ARBA" id="ARBA00022771"/>
    </source>
</evidence>
<dbReference type="InterPro" id="IPR055185">
    <property type="entry name" value="C2CH-4th_BIRD-IDD"/>
</dbReference>
<keyword evidence="5" id="KW-0805">Transcription regulation</keyword>
<dbReference type="AlphaFoldDB" id="A0AAD8KJ04"/>
<dbReference type="GO" id="GO:0005634">
    <property type="term" value="C:nucleus"/>
    <property type="evidence" value="ECO:0007669"/>
    <property type="project" value="TreeGrafter"/>
</dbReference>
<keyword evidence="6" id="KW-0804">Transcription</keyword>
<comment type="caution">
    <text evidence="10">The sequence shown here is derived from an EMBL/GenBank/DDBJ whole genome shotgun (WGS) entry which is preliminary data.</text>
</comment>
<evidence type="ECO:0000256" key="4">
    <source>
        <dbReference type="ARBA" id="ARBA00022833"/>
    </source>
</evidence>
<dbReference type="Pfam" id="PF22996">
    <property type="entry name" value="C2H2-2nd_BIRD-IDD"/>
    <property type="match status" value="1"/>
</dbReference>
<evidence type="ECO:0000313" key="10">
    <source>
        <dbReference type="EMBL" id="KAK1423748.1"/>
    </source>
</evidence>
<evidence type="ECO:0000256" key="2">
    <source>
        <dbReference type="ARBA" id="ARBA00022737"/>
    </source>
</evidence>
<dbReference type="InterPro" id="IPR031140">
    <property type="entry name" value="IDD1-16"/>
</dbReference>
<dbReference type="InterPro" id="IPR013087">
    <property type="entry name" value="Znf_C2H2_type"/>
</dbReference>
<feature type="domain" description="C2H2-type" evidence="9">
    <location>
        <begin position="55"/>
        <end position="77"/>
    </location>
</feature>
<dbReference type="InterPro" id="IPR036236">
    <property type="entry name" value="Znf_C2H2_sf"/>
</dbReference>
<evidence type="ECO:0000256" key="7">
    <source>
        <dbReference type="PROSITE-ProRule" id="PRU00042"/>
    </source>
</evidence>
<feature type="domain" description="C2H2-type" evidence="9">
    <location>
        <begin position="133"/>
        <end position="161"/>
    </location>
</feature>
<dbReference type="Proteomes" id="UP001229421">
    <property type="component" value="Unassembled WGS sequence"/>
</dbReference>
<evidence type="ECO:0000256" key="8">
    <source>
        <dbReference type="SAM" id="MobiDB-lite"/>
    </source>
</evidence>
<keyword evidence="4" id="KW-0862">Zinc</keyword>
<dbReference type="SUPFAM" id="SSF57667">
    <property type="entry name" value="beta-beta-alpha zinc fingers"/>
    <property type="match status" value="1"/>
</dbReference>
<evidence type="ECO:0000256" key="6">
    <source>
        <dbReference type="ARBA" id="ARBA00023163"/>
    </source>
</evidence>
<dbReference type="PROSITE" id="PS00028">
    <property type="entry name" value="ZINC_FINGER_C2H2_1"/>
    <property type="match status" value="1"/>
</dbReference>
<accession>A0AAD8KJ04</accession>
<evidence type="ECO:0000256" key="5">
    <source>
        <dbReference type="ARBA" id="ARBA00023015"/>
    </source>
</evidence>
<feature type="region of interest" description="Disordered" evidence="8">
    <location>
        <begin position="1"/>
        <end position="32"/>
    </location>
</feature>
<dbReference type="GO" id="GO:0008270">
    <property type="term" value="F:zinc ion binding"/>
    <property type="evidence" value="ECO:0007669"/>
    <property type="project" value="UniProtKB-KW"/>
</dbReference>